<protein>
    <submittedName>
        <fullName evidence="1">Uncharacterized protein</fullName>
    </submittedName>
</protein>
<reference evidence="2" key="1">
    <citation type="journal article" date="2024" name="Proc. Natl. Acad. Sci. U.S.A.">
        <title>Extraordinary preservation of gene collinearity over three hundred million years revealed in homosporous lycophytes.</title>
        <authorList>
            <person name="Li C."/>
            <person name="Wickell D."/>
            <person name="Kuo L.Y."/>
            <person name="Chen X."/>
            <person name="Nie B."/>
            <person name="Liao X."/>
            <person name="Peng D."/>
            <person name="Ji J."/>
            <person name="Jenkins J."/>
            <person name="Williams M."/>
            <person name="Shu S."/>
            <person name="Plott C."/>
            <person name="Barry K."/>
            <person name="Rajasekar S."/>
            <person name="Grimwood J."/>
            <person name="Han X."/>
            <person name="Sun S."/>
            <person name="Hou Z."/>
            <person name="He W."/>
            <person name="Dai G."/>
            <person name="Sun C."/>
            <person name="Schmutz J."/>
            <person name="Leebens-Mack J.H."/>
            <person name="Li F.W."/>
            <person name="Wang L."/>
        </authorList>
    </citation>
    <scope>NUCLEOTIDE SEQUENCE [LARGE SCALE GENOMIC DNA]</scope>
    <source>
        <strain evidence="2">cv. PW_Plant_1</strain>
    </source>
</reference>
<keyword evidence="2" id="KW-1185">Reference proteome</keyword>
<accession>A0ACC2C499</accession>
<proteinExistence type="predicted"/>
<evidence type="ECO:0000313" key="2">
    <source>
        <dbReference type="Proteomes" id="UP001162992"/>
    </source>
</evidence>
<evidence type="ECO:0000313" key="1">
    <source>
        <dbReference type="EMBL" id="KAJ7536853.1"/>
    </source>
</evidence>
<dbReference type="EMBL" id="CM055103">
    <property type="protein sequence ID" value="KAJ7536853.1"/>
    <property type="molecule type" value="Genomic_DNA"/>
</dbReference>
<name>A0ACC2C499_DIPCM</name>
<organism evidence="1 2">
    <name type="scientific">Diphasiastrum complanatum</name>
    <name type="common">Issler's clubmoss</name>
    <name type="synonym">Lycopodium complanatum</name>
    <dbReference type="NCBI Taxonomy" id="34168"/>
    <lineage>
        <taxon>Eukaryota</taxon>
        <taxon>Viridiplantae</taxon>
        <taxon>Streptophyta</taxon>
        <taxon>Embryophyta</taxon>
        <taxon>Tracheophyta</taxon>
        <taxon>Lycopodiopsida</taxon>
        <taxon>Lycopodiales</taxon>
        <taxon>Lycopodiaceae</taxon>
        <taxon>Lycopodioideae</taxon>
        <taxon>Diphasiastrum</taxon>
    </lineage>
</organism>
<dbReference type="Proteomes" id="UP001162992">
    <property type="component" value="Chromosome 12"/>
</dbReference>
<sequence>MDIDVTQCSNGNNEQFIASVHTSSKICCSQASPVSTCCWSTIATSTSLTSIVESLSGKTMEAEKESSGLQRTLGGESVLSPYNYDLYFNTCSLMNAEEWELLQSSSLSRLFGTSETNQHNILGNNCQLQDSITPIELTSFLQQVDMQVLDCTCDASSNSGKGWSQAYNSIFCHVSDQVSPLIPLENITESSHGLQNHCSSTLLATSSTQKVISPRFELIKNSIRPELHLQESRLSIQPNSSDRSLQRLESLFIPSERIDTNTSNQTFQKIGASSTSDACCSSLVEFKDDRALAENCSPEKERTVSSEMFRDSEASLYEITRSRIESQMKINPAASLRIHMNGESTQRISANGTSLVITMEDTEGLYQHCEHGANGEIQEGSQGTDLNKKKRFSGQTPSNAENNNSANPWEVSEQSFSSDSALLMNDMASCLSKNLKRVKTWQSQQENEAISRPKRRNVHISKDPQTVAARLRREKISSKMRTLQRLVPGGTKMDTASMLDEAIQYVKYLKLQLQTMELLESSGNSPLQGTSIQSCPAYQHIDTCYGNDSAGTDPKYCQIPQASQNAWF</sequence>
<gene>
    <name evidence="1" type="ORF">O6H91_12G084700</name>
</gene>
<comment type="caution">
    <text evidence="1">The sequence shown here is derived from an EMBL/GenBank/DDBJ whole genome shotgun (WGS) entry which is preliminary data.</text>
</comment>